<dbReference type="Proteomes" id="UP000244005">
    <property type="component" value="Unassembled WGS sequence"/>
</dbReference>
<gene>
    <name evidence="1" type="ORF">MARPO_0090s0028</name>
</gene>
<evidence type="ECO:0000313" key="2">
    <source>
        <dbReference type="Proteomes" id="UP000244005"/>
    </source>
</evidence>
<protein>
    <submittedName>
        <fullName evidence="1">Uncharacterized protein</fullName>
    </submittedName>
</protein>
<reference evidence="2" key="1">
    <citation type="journal article" date="2017" name="Cell">
        <title>Insights into land plant evolution garnered from the Marchantia polymorpha genome.</title>
        <authorList>
            <person name="Bowman J.L."/>
            <person name="Kohchi T."/>
            <person name="Yamato K.T."/>
            <person name="Jenkins J."/>
            <person name="Shu S."/>
            <person name="Ishizaki K."/>
            <person name="Yamaoka S."/>
            <person name="Nishihama R."/>
            <person name="Nakamura Y."/>
            <person name="Berger F."/>
            <person name="Adam C."/>
            <person name="Aki S.S."/>
            <person name="Althoff F."/>
            <person name="Araki T."/>
            <person name="Arteaga-Vazquez M.A."/>
            <person name="Balasubrmanian S."/>
            <person name="Barry K."/>
            <person name="Bauer D."/>
            <person name="Boehm C.R."/>
            <person name="Briginshaw L."/>
            <person name="Caballero-Perez J."/>
            <person name="Catarino B."/>
            <person name="Chen F."/>
            <person name="Chiyoda S."/>
            <person name="Chovatia M."/>
            <person name="Davies K.M."/>
            <person name="Delmans M."/>
            <person name="Demura T."/>
            <person name="Dierschke T."/>
            <person name="Dolan L."/>
            <person name="Dorantes-Acosta A.E."/>
            <person name="Eklund D.M."/>
            <person name="Florent S.N."/>
            <person name="Flores-Sandoval E."/>
            <person name="Fujiyama A."/>
            <person name="Fukuzawa H."/>
            <person name="Galik B."/>
            <person name="Grimanelli D."/>
            <person name="Grimwood J."/>
            <person name="Grossniklaus U."/>
            <person name="Hamada T."/>
            <person name="Haseloff J."/>
            <person name="Hetherington A.J."/>
            <person name="Higo A."/>
            <person name="Hirakawa Y."/>
            <person name="Hundley H.N."/>
            <person name="Ikeda Y."/>
            <person name="Inoue K."/>
            <person name="Inoue S.I."/>
            <person name="Ishida S."/>
            <person name="Jia Q."/>
            <person name="Kakita M."/>
            <person name="Kanazawa T."/>
            <person name="Kawai Y."/>
            <person name="Kawashima T."/>
            <person name="Kennedy M."/>
            <person name="Kinose K."/>
            <person name="Kinoshita T."/>
            <person name="Kohara Y."/>
            <person name="Koide E."/>
            <person name="Komatsu K."/>
            <person name="Kopischke S."/>
            <person name="Kubo M."/>
            <person name="Kyozuka J."/>
            <person name="Lagercrantz U."/>
            <person name="Lin S.S."/>
            <person name="Lindquist E."/>
            <person name="Lipzen A.M."/>
            <person name="Lu C.W."/>
            <person name="De Luna E."/>
            <person name="Martienssen R.A."/>
            <person name="Minamino N."/>
            <person name="Mizutani M."/>
            <person name="Mizutani M."/>
            <person name="Mochizuki N."/>
            <person name="Monte I."/>
            <person name="Mosher R."/>
            <person name="Nagasaki H."/>
            <person name="Nakagami H."/>
            <person name="Naramoto S."/>
            <person name="Nishitani K."/>
            <person name="Ohtani M."/>
            <person name="Okamoto T."/>
            <person name="Okumura M."/>
            <person name="Phillips J."/>
            <person name="Pollak B."/>
            <person name="Reinders A."/>
            <person name="Rovekamp M."/>
            <person name="Sano R."/>
            <person name="Sawa S."/>
            <person name="Schmid M.W."/>
            <person name="Shirakawa M."/>
            <person name="Solano R."/>
            <person name="Spunde A."/>
            <person name="Suetsugu N."/>
            <person name="Sugano S."/>
            <person name="Sugiyama A."/>
            <person name="Sun R."/>
            <person name="Suzuki Y."/>
            <person name="Takenaka M."/>
            <person name="Takezawa D."/>
            <person name="Tomogane H."/>
            <person name="Tsuzuki M."/>
            <person name="Ueda T."/>
            <person name="Umeda M."/>
            <person name="Ward J.M."/>
            <person name="Watanabe Y."/>
            <person name="Yazaki K."/>
            <person name="Yokoyama R."/>
            <person name="Yoshitake Y."/>
            <person name="Yotsui I."/>
            <person name="Zachgo S."/>
            <person name="Schmutz J."/>
        </authorList>
    </citation>
    <scope>NUCLEOTIDE SEQUENCE [LARGE SCALE GENOMIC DNA]</scope>
    <source>
        <strain evidence="2">Tak-1</strain>
    </source>
</reference>
<name>A0A2R6WHF6_MARPO</name>
<evidence type="ECO:0000313" key="1">
    <source>
        <dbReference type="EMBL" id="PTQ33287.1"/>
    </source>
</evidence>
<sequence>MLTGSEMTGDTGVVLPFGSLFNHYSVCWGILVRGVYDAYKFALSFRTALALRRINTSETLGAVLHT</sequence>
<proteinExistence type="predicted"/>
<dbReference type="AlphaFoldDB" id="A0A2R6WHF6"/>
<keyword evidence="2" id="KW-1185">Reference proteome</keyword>
<organism evidence="1 2">
    <name type="scientific">Marchantia polymorpha</name>
    <name type="common">Common liverwort</name>
    <name type="synonym">Marchantia aquatica</name>
    <dbReference type="NCBI Taxonomy" id="3197"/>
    <lineage>
        <taxon>Eukaryota</taxon>
        <taxon>Viridiplantae</taxon>
        <taxon>Streptophyta</taxon>
        <taxon>Embryophyta</taxon>
        <taxon>Marchantiophyta</taxon>
        <taxon>Marchantiopsida</taxon>
        <taxon>Marchantiidae</taxon>
        <taxon>Marchantiales</taxon>
        <taxon>Marchantiaceae</taxon>
        <taxon>Marchantia</taxon>
    </lineage>
</organism>
<accession>A0A2R6WHF6</accession>
<dbReference type="Gramene" id="Mp4g21940.1">
    <property type="protein sequence ID" value="Mp4g21940.1.cds1"/>
    <property type="gene ID" value="Mp4g21940"/>
</dbReference>
<dbReference type="EMBL" id="KZ772762">
    <property type="protein sequence ID" value="PTQ33287.1"/>
    <property type="molecule type" value="Genomic_DNA"/>
</dbReference>